<reference evidence="17" key="1">
    <citation type="submission" date="2018-05" db="EMBL/GenBank/DDBJ databases">
        <authorList>
            <person name="Lanie J.A."/>
            <person name="Ng W.-L."/>
            <person name="Kazmierczak K.M."/>
            <person name="Andrzejewski T.M."/>
            <person name="Davidsen T.M."/>
            <person name="Wayne K.J."/>
            <person name="Tettelin H."/>
            <person name="Glass J.I."/>
            <person name="Rusch D."/>
            <person name="Podicherti R."/>
            <person name="Tsui H.-C.T."/>
            <person name="Winkler M.E."/>
        </authorList>
    </citation>
    <scope>NUCLEOTIDE SEQUENCE</scope>
</reference>
<keyword evidence="12" id="KW-0030">Aminoacyl-tRNA synthetase</keyword>
<evidence type="ECO:0000256" key="7">
    <source>
        <dbReference type="ARBA" id="ARBA00022741"/>
    </source>
</evidence>
<dbReference type="PANTHER" id="PTHR11451">
    <property type="entry name" value="THREONINE-TRNA LIGASE"/>
    <property type="match status" value="1"/>
</dbReference>
<dbReference type="InterPro" id="IPR018163">
    <property type="entry name" value="Thr/Ala-tRNA-synth_IIc_edit"/>
</dbReference>
<dbReference type="PROSITE" id="PS51880">
    <property type="entry name" value="TGS"/>
    <property type="match status" value="1"/>
</dbReference>
<dbReference type="FunFam" id="3.30.54.20:FF:000002">
    <property type="entry name" value="Threonine--tRNA ligase"/>
    <property type="match status" value="1"/>
</dbReference>
<accession>A0A381WRQ2</accession>
<dbReference type="InterPro" id="IPR012676">
    <property type="entry name" value="TGS-like"/>
</dbReference>
<feature type="non-terminal residue" evidence="17">
    <location>
        <position position="591"/>
    </location>
</feature>
<keyword evidence="3" id="KW-0963">Cytoplasm</keyword>
<dbReference type="InterPro" id="IPR045864">
    <property type="entry name" value="aa-tRNA-synth_II/BPL/LPL"/>
</dbReference>
<dbReference type="EC" id="6.1.1.3" evidence="2"/>
<evidence type="ECO:0000259" key="15">
    <source>
        <dbReference type="PROSITE" id="PS50862"/>
    </source>
</evidence>
<evidence type="ECO:0000256" key="8">
    <source>
        <dbReference type="ARBA" id="ARBA00022833"/>
    </source>
</evidence>
<dbReference type="InterPro" id="IPR002320">
    <property type="entry name" value="Thr-tRNA-ligase_IIa"/>
</dbReference>
<dbReference type="FunFam" id="3.30.930.10:FF:000002">
    <property type="entry name" value="Threonine--tRNA ligase"/>
    <property type="match status" value="1"/>
</dbReference>
<evidence type="ECO:0000256" key="11">
    <source>
        <dbReference type="ARBA" id="ARBA00022917"/>
    </source>
</evidence>
<dbReference type="FunFam" id="3.30.980.10:FF:000005">
    <property type="entry name" value="Threonyl-tRNA synthetase, mitochondrial"/>
    <property type="match status" value="1"/>
</dbReference>
<evidence type="ECO:0000259" key="16">
    <source>
        <dbReference type="PROSITE" id="PS51880"/>
    </source>
</evidence>
<evidence type="ECO:0000256" key="13">
    <source>
        <dbReference type="ARBA" id="ARBA00031900"/>
    </source>
</evidence>
<comment type="catalytic activity">
    <reaction evidence="14">
        <text>tRNA(Thr) + L-threonine + ATP = L-threonyl-tRNA(Thr) + AMP + diphosphate + H(+)</text>
        <dbReference type="Rhea" id="RHEA:24624"/>
        <dbReference type="Rhea" id="RHEA-COMP:9670"/>
        <dbReference type="Rhea" id="RHEA-COMP:9704"/>
        <dbReference type="ChEBI" id="CHEBI:15378"/>
        <dbReference type="ChEBI" id="CHEBI:30616"/>
        <dbReference type="ChEBI" id="CHEBI:33019"/>
        <dbReference type="ChEBI" id="CHEBI:57926"/>
        <dbReference type="ChEBI" id="CHEBI:78442"/>
        <dbReference type="ChEBI" id="CHEBI:78534"/>
        <dbReference type="ChEBI" id="CHEBI:456215"/>
        <dbReference type="EC" id="6.1.1.3"/>
    </reaction>
</comment>
<dbReference type="InterPro" id="IPR012947">
    <property type="entry name" value="tRNA_SAD"/>
</dbReference>
<keyword evidence="10" id="KW-0694">RNA-binding</keyword>
<gene>
    <name evidence="17" type="ORF">METZ01_LOCUS107916</name>
</gene>
<dbReference type="Pfam" id="PF02824">
    <property type="entry name" value="TGS"/>
    <property type="match status" value="1"/>
</dbReference>
<feature type="domain" description="TGS" evidence="16">
    <location>
        <begin position="6"/>
        <end position="70"/>
    </location>
</feature>
<dbReference type="PROSITE" id="PS50862">
    <property type="entry name" value="AA_TRNA_LIGASE_II"/>
    <property type="match status" value="1"/>
</dbReference>
<dbReference type="InterPro" id="IPR033728">
    <property type="entry name" value="ThrRS_core"/>
</dbReference>
<keyword evidence="7" id="KW-0547">Nucleotide-binding</keyword>
<keyword evidence="5" id="KW-0436">Ligase</keyword>
<evidence type="ECO:0000256" key="6">
    <source>
        <dbReference type="ARBA" id="ARBA00022723"/>
    </source>
</evidence>
<dbReference type="Gene3D" id="3.10.20.30">
    <property type="match status" value="1"/>
</dbReference>
<evidence type="ECO:0000313" key="17">
    <source>
        <dbReference type="EMBL" id="SVA55062.1"/>
    </source>
</evidence>
<keyword evidence="4" id="KW-0820">tRNA-binding</keyword>
<dbReference type="InterPro" id="IPR036621">
    <property type="entry name" value="Anticodon-bd_dom_sf"/>
</dbReference>
<dbReference type="GO" id="GO:0005737">
    <property type="term" value="C:cytoplasm"/>
    <property type="evidence" value="ECO:0007669"/>
    <property type="project" value="InterPro"/>
</dbReference>
<keyword evidence="8" id="KW-0862">Zinc</keyword>
<evidence type="ECO:0000256" key="12">
    <source>
        <dbReference type="ARBA" id="ARBA00023146"/>
    </source>
</evidence>
<keyword evidence="11" id="KW-0648">Protein biosynthesis</keyword>
<dbReference type="SUPFAM" id="SSF81271">
    <property type="entry name" value="TGS-like"/>
    <property type="match status" value="1"/>
</dbReference>
<dbReference type="GO" id="GO:0000049">
    <property type="term" value="F:tRNA binding"/>
    <property type="evidence" value="ECO:0007669"/>
    <property type="project" value="UniProtKB-KW"/>
</dbReference>
<dbReference type="Pfam" id="PF07973">
    <property type="entry name" value="tRNA_SAD"/>
    <property type="match status" value="1"/>
</dbReference>
<dbReference type="SMART" id="SM00863">
    <property type="entry name" value="tRNA_SAD"/>
    <property type="match status" value="1"/>
</dbReference>
<dbReference type="SUPFAM" id="SSF52954">
    <property type="entry name" value="Class II aaRS ABD-related"/>
    <property type="match status" value="1"/>
</dbReference>
<dbReference type="FunFam" id="3.10.20.30:FF:000005">
    <property type="entry name" value="Threonine--tRNA ligase"/>
    <property type="match status" value="1"/>
</dbReference>
<dbReference type="Gene3D" id="3.30.54.20">
    <property type="match status" value="1"/>
</dbReference>
<protein>
    <recommendedName>
        <fullName evidence="2">threonine--tRNA ligase</fullName>
        <ecNumber evidence="2">6.1.1.3</ecNumber>
    </recommendedName>
    <alternativeName>
        <fullName evidence="13">Threonyl-tRNA synthetase</fullName>
    </alternativeName>
</protein>
<dbReference type="Gene3D" id="3.30.980.10">
    <property type="entry name" value="Threonyl-trna Synthetase, Chain A, domain 2"/>
    <property type="match status" value="1"/>
</dbReference>
<dbReference type="InterPro" id="IPR012675">
    <property type="entry name" value="Beta-grasp_dom_sf"/>
</dbReference>
<comment type="similarity">
    <text evidence="1">Belongs to the class-II aminoacyl-tRNA synthetase family.</text>
</comment>
<evidence type="ECO:0000256" key="10">
    <source>
        <dbReference type="ARBA" id="ARBA00022884"/>
    </source>
</evidence>
<evidence type="ECO:0000256" key="14">
    <source>
        <dbReference type="ARBA" id="ARBA00049515"/>
    </source>
</evidence>
<dbReference type="GO" id="GO:0006435">
    <property type="term" value="P:threonyl-tRNA aminoacylation"/>
    <property type="evidence" value="ECO:0007669"/>
    <property type="project" value="InterPro"/>
</dbReference>
<proteinExistence type="inferred from homology"/>
<evidence type="ECO:0000256" key="9">
    <source>
        <dbReference type="ARBA" id="ARBA00022840"/>
    </source>
</evidence>
<evidence type="ECO:0000256" key="5">
    <source>
        <dbReference type="ARBA" id="ARBA00022598"/>
    </source>
</evidence>
<feature type="domain" description="Aminoacyl-transfer RNA synthetases class-II family profile" evidence="15">
    <location>
        <begin position="271"/>
        <end position="543"/>
    </location>
</feature>
<dbReference type="GO" id="GO:0046872">
    <property type="term" value="F:metal ion binding"/>
    <property type="evidence" value="ECO:0007669"/>
    <property type="project" value="UniProtKB-KW"/>
</dbReference>
<dbReference type="Gene3D" id="3.40.50.800">
    <property type="entry name" value="Anticodon-binding domain"/>
    <property type="match status" value="1"/>
</dbReference>
<dbReference type="AlphaFoldDB" id="A0A381WRQ2"/>
<dbReference type="SUPFAM" id="SSF55681">
    <property type="entry name" value="Class II aaRS and biotin synthetases"/>
    <property type="match status" value="1"/>
</dbReference>
<dbReference type="GO" id="GO:0004829">
    <property type="term" value="F:threonine-tRNA ligase activity"/>
    <property type="evidence" value="ECO:0007669"/>
    <property type="project" value="UniProtKB-EC"/>
</dbReference>
<dbReference type="PANTHER" id="PTHR11451:SF44">
    <property type="entry name" value="THREONINE--TRNA LIGASE, CHLOROPLASTIC_MITOCHONDRIAL 2"/>
    <property type="match status" value="1"/>
</dbReference>
<dbReference type="InterPro" id="IPR006195">
    <property type="entry name" value="aa-tRNA-synth_II"/>
</dbReference>
<name>A0A381WRQ2_9ZZZZ</name>
<dbReference type="HAMAP" id="MF_00184">
    <property type="entry name" value="Thr_tRNA_synth"/>
    <property type="match status" value="1"/>
</dbReference>
<dbReference type="InterPro" id="IPR002314">
    <property type="entry name" value="aa-tRNA-synt_IIb"/>
</dbReference>
<dbReference type="InterPro" id="IPR004095">
    <property type="entry name" value="TGS"/>
</dbReference>
<evidence type="ECO:0000256" key="2">
    <source>
        <dbReference type="ARBA" id="ARBA00013163"/>
    </source>
</evidence>
<dbReference type="Pfam" id="PF00587">
    <property type="entry name" value="tRNA-synt_2b"/>
    <property type="match status" value="1"/>
</dbReference>
<sequence length="591" mass="67676">MRKSLQEPKIIKLTLPDGSIREFPIAVSGLEIAMAIGPGLANAALAIRFNGELRDLKTEIYEDGEFSVVTLKDEDALELIRHDTAHVLAQAVQELFPDTQVTIGPTIENGFYYDFARENQFSSDDFEVIENRMVEIIDQDLPIERKIWNRDEATNHFLSKGEVYKAEIINDLPENEEVSVYRQGNWLDLCRGPHLPSTGKLPKAFKMMKLAGAYWRGDSNNEMLQRMYGTAWSDQKQLKAYLHRLEEAEKRDHRRIGRELNLFHLQEEAAGAVFWHPNGWTLYRTVQSYMRTRLERAGYVEVNTPQLVDRTLWEDSGHWEKFRESMFVTEDEEKVLAIKPMNCPCHVQIFSQGIKSYRDLPYRMAEFGSCHRNEPSGALHGLMRVRAFTQDDAHIFCTNDQITSETKIFCDLLMSIYKDFGFEDVIIKYSDRPQVRAGGDEVWERAECALKEAVKAADYDYVLNPGEGAFYGPKLEFVLRDAIGRDWQCGTLQVDFVLPERLDASYIGVNGEKQRPVMLHRAILGSFERFIGILIENFSGRFPLWLAPLQIVVASITDEAASYAEDVVAACRAVGLKAETDVRNEKINFKV</sequence>
<dbReference type="PRINTS" id="PR01047">
    <property type="entry name" value="TRNASYNTHTHR"/>
</dbReference>
<dbReference type="EMBL" id="UINC01012632">
    <property type="protein sequence ID" value="SVA55062.1"/>
    <property type="molecule type" value="Genomic_DNA"/>
</dbReference>
<keyword evidence="9" id="KW-0067">ATP-binding</keyword>
<keyword evidence="6" id="KW-0479">Metal-binding</keyword>
<dbReference type="CDD" id="cd01667">
    <property type="entry name" value="TGS_ThrRS"/>
    <property type="match status" value="1"/>
</dbReference>
<dbReference type="NCBIfam" id="TIGR00418">
    <property type="entry name" value="thrS"/>
    <property type="match status" value="1"/>
</dbReference>
<evidence type="ECO:0000256" key="1">
    <source>
        <dbReference type="ARBA" id="ARBA00008226"/>
    </source>
</evidence>
<organism evidence="17">
    <name type="scientific">marine metagenome</name>
    <dbReference type="NCBI Taxonomy" id="408172"/>
    <lineage>
        <taxon>unclassified sequences</taxon>
        <taxon>metagenomes</taxon>
        <taxon>ecological metagenomes</taxon>
    </lineage>
</organism>
<dbReference type="CDD" id="cd00771">
    <property type="entry name" value="ThrRS_core"/>
    <property type="match status" value="1"/>
</dbReference>
<dbReference type="Gene3D" id="3.30.930.10">
    <property type="entry name" value="Bira Bifunctional Protein, Domain 2"/>
    <property type="match status" value="1"/>
</dbReference>
<evidence type="ECO:0000256" key="4">
    <source>
        <dbReference type="ARBA" id="ARBA00022555"/>
    </source>
</evidence>
<dbReference type="SUPFAM" id="SSF55186">
    <property type="entry name" value="ThrRS/AlaRS common domain"/>
    <property type="match status" value="1"/>
</dbReference>
<evidence type="ECO:0000256" key="3">
    <source>
        <dbReference type="ARBA" id="ARBA00022490"/>
    </source>
</evidence>
<dbReference type="GO" id="GO:0005524">
    <property type="term" value="F:ATP binding"/>
    <property type="evidence" value="ECO:0007669"/>
    <property type="project" value="UniProtKB-KW"/>
</dbReference>